<keyword evidence="3" id="KW-1185">Reference proteome</keyword>
<accession>A0ABQ6MM66</accession>
<name>A0ABQ6MM66_9STRA</name>
<feature type="compositionally biased region" description="Low complexity" evidence="1">
    <location>
        <begin position="194"/>
        <end position="203"/>
    </location>
</feature>
<organism evidence="2 3">
    <name type="scientific">Tetraparma gracilis</name>
    <dbReference type="NCBI Taxonomy" id="2962635"/>
    <lineage>
        <taxon>Eukaryota</taxon>
        <taxon>Sar</taxon>
        <taxon>Stramenopiles</taxon>
        <taxon>Ochrophyta</taxon>
        <taxon>Bolidophyceae</taxon>
        <taxon>Parmales</taxon>
        <taxon>Triparmaceae</taxon>
        <taxon>Tetraparma</taxon>
    </lineage>
</organism>
<feature type="compositionally biased region" description="Pro residues" evidence="1">
    <location>
        <begin position="257"/>
        <end position="274"/>
    </location>
</feature>
<feature type="compositionally biased region" description="Pro residues" evidence="1">
    <location>
        <begin position="178"/>
        <end position="193"/>
    </location>
</feature>
<feature type="compositionally biased region" description="Basic and acidic residues" evidence="1">
    <location>
        <begin position="105"/>
        <end position="115"/>
    </location>
</feature>
<dbReference type="EMBL" id="BRYB01001550">
    <property type="protein sequence ID" value="GMI28378.1"/>
    <property type="molecule type" value="Genomic_DNA"/>
</dbReference>
<comment type="caution">
    <text evidence="2">The sequence shown here is derived from an EMBL/GenBank/DDBJ whole genome shotgun (WGS) entry which is preliminary data.</text>
</comment>
<evidence type="ECO:0000256" key="1">
    <source>
        <dbReference type="SAM" id="MobiDB-lite"/>
    </source>
</evidence>
<dbReference type="Proteomes" id="UP001165060">
    <property type="component" value="Unassembled WGS sequence"/>
</dbReference>
<evidence type="ECO:0000313" key="3">
    <source>
        <dbReference type="Proteomes" id="UP001165060"/>
    </source>
</evidence>
<feature type="region of interest" description="Disordered" evidence="1">
    <location>
        <begin position="103"/>
        <end position="230"/>
    </location>
</feature>
<reference evidence="2 3" key="1">
    <citation type="journal article" date="2023" name="Commun. Biol.">
        <title>Genome analysis of Parmales, the sister group of diatoms, reveals the evolutionary specialization of diatoms from phago-mixotrophs to photoautotrophs.</title>
        <authorList>
            <person name="Ban H."/>
            <person name="Sato S."/>
            <person name="Yoshikawa S."/>
            <person name="Yamada K."/>
            <person name="Nakamura Y."/>
            <person name="Ichinomiya M."/>
            <person name="Sato N."/>
            <person name="Blanc-Mathieu R."/>
            <person name="Endo H."/>
            <person name="Kuwata A."/>
            <person name="Ogata H."/>
        </authorList>
    </citation>
    <scope>NUCLEOTIDE SEQUENCE [LARGE SCALE GENOMIC DNA]</scope>
</reference>
<proteinExistence type="predicted"/>
<feature type="compositionally biased region" description="Basic and acidic residues" evidence="1">
    <location>
        <begin position="122"/>
        <end position="140"/>
    </location>
</feature>
<sequence>MPPPASPVPDGAFPDDAFARFVGRMNISTPPFFTEVARQAEAVKAMSLQAGRPQAAPRQAAPRQPAEPAVAAGLVLGMDWEGMGVTADEEFVRDVVRAMKSCMKRKAEPREREPESQEPESQEPKHQEPKHQEPKPQEHHHQPKPQAQVQAQGGEPKFTFGPSPTKPPPAFEFSEPATPLPPPAARAAPPSPADPFAGPAAPAFQFSLGRAETTPTKATPNGKVKRRTSPAKVDDVARAFGNVGIGEAKAKAAASFPPAPAAPAPSFPPQPSSFPAPITSAAP</sequence>
<evidence type="ECO:0000313" key="2">
    <source>
        <dbReference type="EMBL" id="GMI28378.1"/>
    </source>
</evidence>
<protein>
    <submittedName>
        <fullName evidence="2">Uncharacterized protein</fullName>
    </submittedName>
</protein>
<feature type="region of interest" description="Disordered" evidence="1">
    <location>
        <begin position="47"/>
        <end position="67"/>
    </location>
</feature>
<gene>
    <name evidence="2" type="ORF">TeGR_g12219</name>
</gene>
<feature type="compositionally biased region" description="Low complexity" evidence="1">
    <location>
        <begin position="49"/>
        <end position="67"/>
    </location>
</feature>
<feature type="non-terminal residue" evidence="2">
    <location>
        <position position="283"/>
    </location>
</feature>
<feature type="region of interest" description="Disordered" evidence="1">
    <location>
        <begin position="249"/>
        <end position="283"/>
    </location>
</feature>